<feature type="compositionally biased region" description="Polar residues" evidence="1">
    <location>
        <begin position="1309"/>
        <end position="1328"/>
    </location>
</feature>
<dbReference type="InParanoid" id="A0A7M7MFN9"/>
<dbReference type="KEGG" id="vde:111255475"/>
<evidence type="ECO:0000256" key="1">
    <source>
        <dbReference type="SAM" id="MobiDB-lite"/>
    </source>
</evidence>
<accession>A0A7M7MFN9</accession>
<dbReference type="GeneID" id="111255475"/>
<keyword evidence="3" id="KW-1185">Reference proteome</keyword>
<feature type="compositionally biased region" description="Low complexity" evidence="1">
    <location>
        <begin position="460"/>
        <end position="471"/>
    </location>
</feature>
<feature type="region of interest" description="Disordered" evidence="1">
    <location>
        <begin position="1256"/>
        <end position="1328"/>
    </location>
</feature>
<organism evidence="2 3">
    <name type="scientific">Varroa destructor</name>
    <name type="common">Honeybee mite</name>
    <dbReference type="NCBI Taxonomy" id="109461"/>
    <lineage>
        <taxon>Eukaryota</taxon>
        <taxon>Metazoa</taxon>
        <taxon>Ecdysozoa</taxon>
        <taxon>Arthropoda</taxon>
        <taxon>Chelicerata</taxon>
        <taxon>Arachnida</taxon>
        <taxon>Acari</taxon>
        <taxon>Parasitiformes</taxon>
        <taxon>Mesostigmata</taxon>
        <taxon>Gamasina</taxon>
        <taxon>Dermanyssoidea</taxon>
        <taxon>Varroidae</taxon>
        <taxon>Varroa</taxon>
    </lineage>
</organism>
<evidence type="ECO:0000313" key="2">
    <source>
        <dbReference type="EnsemblMetazoa" id="XP_022673211"/>
    </source>
</evidence>
<feature type="compositionally biased region" description="Polar residues" evidence="1">
    <location>
        <begin position="254"/>
        <end position="265"/>
    </location>
</feature>
<dbReference type="RefSeq" id="XP_022673211.1">
    <property type="nucleotide sequence ID" value="XM_022817476.1"/>
</dbReference>
<proteinExistence type="predicted"/>
<feature type="region of interest" description="Disordered" evidence="1">
    <location>
        <begin position="245"/>
        <end position="267"/>
    </location>
</feature>
<name>A0A7M7MFN9_VARDE</name>
<dbReference type="EnsemblMetazoa" id="XM_022817476">
    <property type="protein sequence ID" value="XP_022673211"/>
    <property type="gene ID" value="LOC111255475"/>
</dbReference>
<feature type="region of interest" description="Disordered" evidence="1">
    <location>
        <begin position="450"/>
        <end position="481"/>
    </location>
</feature>
<dbReference type="OrthoDB" id="10670109at2759"/>
<reference evidence="2" key="1">
    <citation type="submission" date="2021-01" db="UniProtKB">
        <authorList>
            <consortium name="EnsemblMetazoa"/>
        </authorList>
    </citation>
    <scope>IDENTIFICATION</scope>
</reference>
<dbReference type="Proteomes" id="UP000594260">
    <property type="component" value="Unplaced"/>
</dbReference>
<feature type="region of interest" description="Disordered" evidence="1">
    <location>
        <begin position="856"/>
        <end position="882"/>
    </location>
</feature>
<feature type="compositionally biased region" description="Low complexity" evidence="1">
    <location>
        <begin position="860"/>
        <end position="871"/>
    </location>
</feature>
<feature type="compositionally biased region" description="Polar residues" evidence="1">
    <location>
        <begin position="319"/>
        <end position="329"/>
    </location>
</feature>
<evidence type="ECO:0000313" key="3">
    <source>
        <dbReference type="Proteomes" id="UP000594260"/>
    </source>
</evidence>
<feature type="compositionally biased region" description="Low complexity" evidence="1">
    <location>
        <begin position="1268"/>
        <end position="1290"/>
    </location>
</feature>
<protein>
    <submittedName>
        <fullName evidence="2">Uncharacterized protein</fullName>
    </submittedName>
</protein>
<feature type="compositionally biased region" description="Polar residues" evidence="1">
    <location>
        <begin position="1256"/>
        <end position="1267"/>
    </location>
</feature>
<sequence>MPLNGRLRFFASLRRYCDDKRQIKRTFGFVPVVTSMDTMELDFSNSGTVLIEKYTVNQLIYIARCMKEKKRFMHLIKVPKTKHKVDDSLPSSTAVARSPKVLKERNPFSTTGRSTRSLLRRLPNRKSQLASLADKSLKTVTEKEIESHSLPIILKESPISTEPLSLGISLMYSKSEIAVSGPPAGNTIPIEDWTPEKNTVPGENIAYVKTATPVGNEILVKNMVSVKSRTPCKHTKFVEKATSPGTRADINVPSKKTSPIKNSTPVEAAAPAPSVSAAVIDINSSPINAQSIPRNAVIPTRRATNITLPSKPLQNKLKVTSFGSSSSPLKSAESVIPKNDEPDHSHHIVEAVVRSLVNAVLVEEEERLARERGVYSTRNPFASTELQRYLKGNRNLKMTFLGLVAPNLDAAISPKRAVVSVLGTETVLLKTVLASSPSATKGALTSDLPALTSSDSANPSCSTTLSSHTCSAKQTKPRKPKAIKAIVDGSSNTEGASTCPAVSPITRNLTTSSVPAVAEKAKSQKRKTLKSIADKPPVIEGKKGTAVIGSGSTSSAPSITNPRAALSFIPASAVTDKANFQKQNVLKPQLVPPLRLKIPPSCVKLPTSFGDSERTCNSEAATSIEAAPEGLCQHSSVKNNFPHAYKLVDHSNDLEYGDNEPRQRSMMHRVKTTPICGTAISDNVVGTSQNPKAPDEELVPVVLHTSDARKSKSWDDEKASRLLRQSLLVIERGSRIAVTKYQQDFASLSLTLNSILYAASAVVTSDEIVRQSEHRRTQLLNTIAAVANEDHGNRDNINNLQRKKRLLPDAVLSEKQSPSEPVLKWPKVLGGNDSSDSITKVQEQQTAILQNNKTVSKTGLPLSPHSLSSSLATSNMTRRGRTVKRNSRLADYLVGECIMKKYEAEAEQRARARNRQVEMEYARQWHQLRSQLTMAPTLHSDNRTQQKRMASGYGIKDTELPLVPGESEGHALAEGIGSFTLYDGDRSDADDEITKNRFDKDIGRAPEQVLLPQKGTDQYREDAGSRVGEFNDEATAVNSSSENYGKTIAPVRFPVNTFLLKLKSRNMSRSKSASLDISEKANVGLPEQMRRQTAPWQQKLVAGKQIANCQRMHEIILDGGTGPDLPRDIKNSKVIIHPDVNDVTAEEIKALEELNNLLYNKPGVVGAEELLHDFRKSFCIEVRNQIQLLRYKKLLMWKNQRLKLKKAELTKRSLQNYRKRSMLIRAIRNTVSESFPHRGLPADRLPEEIYEVTLPQGSQEIHSKGSSQVRKQQQRQRQQQCRQKKLQNLQPLQSKESYLADPPTKRPKSVNSPASQRTTPMPKPRSSNVLALLPESNSFSHLKILAPSQPGYASDPQISSRGSLSSVQSPPIVPAVPCITNAPHANVRHVILSPPQSCRPPPTLIVHQPSPRLIHPGTSSLRLPSSTNPVVPISPIIPAGQIFLMMSPVAKQEQTIDEVAVVDVHNSDSPSSTSISNPMRAVVTKSVLPRQEPMLVKAVDASFSSAQHPRLIKKFLRIGQAGSSAITALEAAAAPIATTSVGSVSMPLSGEFNRPIQRVRDVIPRRYSHLPTLRALSRFPSNTNVTFANPLRGGAPIITPIKRHISNSTVNGANRTDVIETVGLTVPQHTQLSKLAKSQNASDQTRSATSPIDIAGGTIVGKRRSDKSFVTFTDQNGTTVATTLFELDGSMKTLARSTPASADELCPPSINGGAQLELQEQQNRQELIESTVVTTVSALRTDTRHRPVTFVRRYSRSPLSPFAVRTISLPNTARLPDYIQLVAANAGPVETTCSSLKQNILRNCNVTPIDLAAANTTLSSASLGSETNANAREKDETLTGI</sequence>
<feature type="region of interest" description="Disordered" evidence="1">
    <location>
        <begin position="319"/>
        <end position="342"/>
    </location>
</feature>